<comment type="catalytic activity">
    <reaction evidence="7">
        <text>hydrogencarbonate + H(+) = CO2 + H2O</text>
        <dbReference type="Rhea" id="RHEA:10748"/>
        <dbReference type="ChEBI" id="CHEBI:15377"/>
        <dbReference type="ChEBI" id="CHEBI:15378"/>
        <dbReference type="ChEBI" id="CHEBI:16526"/>
        <dbReference type="ChEBI" id="CHEBI:17544"/>
        <dbReference type="EC" id="4.2.1.1"/>
    </reaction>
</comment>
<dbReference type="PROSITE" id="PS00704">
    <property type="entry name" value="PROK_CO2_ANHYDRASE_1"/>
    <property type="match status" value="1"/>
</dbReference>
<keyword evidence="4 9" id="KW-0862">Zinc</keyword>
<dbReference type="InterPro" id="IPR001765">
    <property type="entry name" value="Carbonic_anhydrase"/>
</dbReference>
<dbReference type="PANTHER" id="PTHR11002:SF76">
    <property type="entry name" value="CARBONIC ANHYDRASE"/>
    <property type="match status" value="1"/>
</dbReference>
<dbReference type="EC" id="4.2.1.1" evidence="2"/>
<feature type="binding site" evidence="9">
    <location>
        <position position="122"/>
    </location>
    <ligand>
        <name>Zn(2+)</name>
        <dbReference type="ChEBI" id="CHEBI:29105"/>
    </ligand>
</feature>
<dbReference type="FunFam" id="3.40.1050.10:FF:000001">
    <property type="entry name" value="Carbonic anhydrase"/>
    <property type="match status" value="1"/>
</dbReference>
<dbReference type="AlphaFoldDB" id="A0A2P8FY44"/>
<evidence type="ECO:0000256" key="5">
    <source>
        <dbReference type="ARBA" id="ARBA00023239"/>
    </source>
</evidence>
<feature type="binding site" evidence="9">
    <location>
        <position position="125"/>
    </location>
    <ligand>
        <name>Zn(2+)</name>
        <dbReference type="ChEBI" id="CHEBI:29105"/>
    </ligand>
</feature>
<keyword evidence="11" id="KW-1185">Reference proteome</keyword>
<dbReference type="EMBL" id="PYAS01000009">
    <property type="protein sequence ID" value="PSL26649.1"/>
    <property type="molecule type" value="Genomic_DNA"/>
</dbReference>
<dbReference type="InterPro" id="IPR015892">
    <property type="entry name" value="Carbonic_anhydrase_CS"/>
</dbReference>
<evidence type="ECO:0000256" key="2">
    <source>
        <dbReference type="ARBA" id="ARBA00012925"/>
    </source>
</evidence>
<dbReference type="SUPFAM" id="SSF53056">
    <property type="entry name" value="beta-carbonic anhydrase, cab"/>
    <property type="match status" value="1"/>
</dbReference>
<name>A0A2P8FY44_9BACT</name>
<comment type="similarity">
    <text evidence="1">Belongs to the beta-class carbonic anhydrase family.</text>
</comment>
<evidence type="ECO:0000256" key="9">
    <source>
        <dbReference type="PIRSR" id="PIRSR601765-1"/>
    </source>
</evidence>
<dbReference type="GO" id="GO:0015976">
    <property type="term" value="P:carbon utilization"/>
    <property type="evidence" value="ECO:0007669"/>
    <property type="project" value="InterPro"/>
</dbReference>
<dbReference type="GO" id="GO:0008270">
    <property type="term" value="F:zinc ion binding"/>
    <property type="evidence" value="ECO:0007669"/>
    <property type="project" value="InterPro"/>
</dbReference>
<dbReference type="Pfam" id="PF00484">
    <property type="entry name" value="Pro_CA"/>
    <property type="match status" value="1"/>
</dbReference>
<keyword evidence="5" id="KW-0456">Lyase</keyword>
<dbReference type="NCBIfam" id="NF007756">
    <property type="entry name" value="PRK10437.1"/>
    <property type="match status" value="1"/>
</dbReference>
<evidence type="ECO:0000256" key="8">
    <source>
        <dbReference type="ARBA" id="ARBA00082533"/>
    </source>
</evidence>
<dbReference type="GO" id="GO:0004089">
    <property type="term" value="F:carbonate dehydratase activity"/>
    <property type="evidence" value="ECO:0007669"/>
    <property type="project" value="UniProtKB-EC"/>
</dbReference>
<dbReference type="InterPro" id="IPR036874">
    <property type="entry name" value="Carbonic_anhydrase_sf"/>
</dbReference>
<accession>A0A2P8FY44</accession>
<organism evidence="10 11">
    <name type="scientific">Dyadobacter jiangsuensis</name>
    <dbReference type="NCBI Taxonomy" id="1591085"/>
    <lineage>
        <taxon>Bacteria</taxon>
        <taxon>Pseudomonadati</taxon>
        <taxon>Bacteroidota</taxon>
        <taxon>Cytophagia</taxon>
        <taxon>Cytophagales</taxon>
        <taxon>Spirosomataceae</taxon>
        <taxon>Dyadobacter</taxon>
    </lineage>
</organism>
<feature type="binding site" evidence="9">
    <location>
        <position position="68"/>
    </location>
    <ligand>
        <name>Zn(2+)</name>
        <dbReference type="ChEBI" id="CHEBI:29105"/>
    </ligand>
</feature>
<evidence type="ECO:0000256" key="1">
    <source>
        <dbReference type="ARBA" id="ARBA00006217"/>
    </source>
</evidence>
<evidence type="ECO:0000256" key="6">
    <source>
        <dbReference type="ARBA" id="ARBA00039351"/>
    </source>
</evidence>
<evidence type="ECO:0000256" key="7">
    <source>
        <dbReference type="ARBA" id="ARBA00048348"/>
    </source>
</evidence>
<comment type="caution">
    <text evidence="10">The sequence shown here is derived from an EMBL/GenBank/DDBJ whole genome shotgun (WGS) entry which is preliminary data.</text>
</comment>
<dbReference type="SMART" id="SM00947">
    <property type="entry name" value="Pro_CA"/>
    <property type="match status" value="1"/>
</dbReference>
<dbReference type="Gene3D" id="3.40.1050.10">
    <property type="entry name" value="Carbonic anhydrase"/>
    <property type="match status" value="1"/>
</dbReference>
<dbReference type="Proteomes" id="UP000241964">
    <property type="component" value="Unassembled WGS sequence"/>
</dbReference>
<dbReference type="CDD" id="cd00883">
    <property type="entry name" value="beta_CA_cladeA"/>
    <property type="match status" value="1"/>
</dbReference>
<evidence type="ECO:0000313" key="10">
    <source>
        <dbReference type="EMBL" id="PSL26649.1"/>
    </source>
</evidence>
<gene>
    <name evidence="10" type="ORF">CLV60_109141</name>
</gene>
<evidence type="ECO:0000313" key="11">
    <source>
        <dbReference type="Proteomes" id="UP000241964"/>
    </source>
</evidence>
<protein>
    <recommendedName>
        <fullName evidence="6">Carbonic anhydrase 2</fullName>
        <ecNumber evidence="2">4.2.1.1</ecNumber>
    </recommendedName>
    <alternativeName>
        <fullName evidence="8">Carbonate dehydratase 2</fullName>
    </alternativeName>
</protein>
<feature type="binding site" evidence="9">
    <location>
        <position position="66"/>
    </location>
    <ligand>
        <name>Zn(2+)</name>
        <dbReference type="ChEBI" id="CHEBI:29105"/>
    </ligand>
</feature>
<comment type="cofactor">
    <cofactor evidence="9">
        <name>Zn(2+)</name>
        <dbReference type="ChEBI" id="CHEBI:29105"/>
    </cofactor>
    <text evidence="9">Binds 1 zinc ion per subunit.</text>
</comment>
<keyword evidence="3 9" id="KW-0479">Metal-binding</keyword>
<proteinExistence type="inferred from homology"/>
<sequence>MRHFRVPTCMFLYYSFHYFNQEIMIRAYNQLFENNKKWAEETTKENPEFFANLAKGQSPKFLWIGCSDSRVPANQLTGTQPGDIFVHRNIANMVIHTDISMLSVLDYSVNVLGVEHILVCGHYGCGGVITAMGNKQVGLIDNWLRHIKDVYRLHAQELNAIEDPQERANRFVEINVQEQVRDLAKTTIVQTAWANGKRLQVHGVVYDIANGILKDMDVTIDASNFADDVYRLEIPQLV</sequence>
<reference evidence="10 11" key="1">
    <citation type="submission" date="2018-03" db="EMBL/GenBank/DDBJ databases">
        <title>Genomic Encyclopedia of Archaeal and Bacterial Type Strains, Phase II (KMG-II): from individual species to whole genera.</title>
        <authorList>
            <person name="Goeker M."/>
        </authorList>
    </citation>
    <scope>NUCLEOTIDE SEQUENCE [LARGE SCALE GENOMIC DNA]</scope>
    <source>
        <strain evidence="10 11">DSM 29057</strain>
    </source>
</reference>
<evidence type="ECO:0000256" key="4">
    <source>
        <dbReference type="ARBA" id="ARBA00022833"/>
    </source>
</evidence>
<dbReference type="PANTHER" id="PTHR11002">
    <property type="entry name" value="CARBONIC ANHYDRASE"/>
    <property type="match status" value="1"/>
</dbReference>
<evidence type="ECO:0000256" key="3">
    <source>
        <dbReference type="ARBA" id="ARBA00022723"/>
    </source>
</evidence>